<name>A0AAD8IX47_9APIA</name>
<comment type="similarity">
    <text evidence="2">Belongs to the sterol desaturase family.</text>
</comment>
<evidence type="ECO:0000313" key="8">
    <source>
        <dbReference type="EMBL" id="KAK1393757.1"/>
    </source>
</evidence>
<dbReference type="AlphaFoldDB" id="A0AAD8IX47"/>
<proteinExistence type="inferred from homology"/>
<feature type="domain" description="Fatty acid hydroxylase" evidence="7">
    <location>
        <begin position="136"/>
        <end position="272"/>
    </location>
</feature>
<comment type="caution">
    <text evidence="8">The sequence shown here is derived from an EMBL/GenBank/DDBJ whole genome shotgun (WGS) entry which is preliminary data.</text>
</comment>
<evidence type="ECO:0000256" key="6">
    <source>
        <dbReference type="SAM" id="Phobius"/>
    </source>
</evidence>
<evidence type="ECO:0000256" key="2">
    <source>
        <dbReference type="ARBA" id="ARBA00009324"/>
    </source>
</evidence>
<dbReference type="Proteomes" id="UP001237642">
    <property type="component" value="Unassembled WGS sequence"/>
</dbReference>
<reference evidence="8" key="2">
    <citation type="submission" date="2023-05" db="EMBL/GenBank/DDBJ databases">
        <authorList>
            <person name="Schelkunov M.I."/>
        </authorList>
    </citation>
    <scope>NUCLEOTIDE SEQUENCE</scope>
    <source>
        <strain evidence="8">Hsosn_3</strain>
        <tissue evidence="8">Leaf</tissue>
    </source>
</reference>
<feature type="transmembrane region" description="Helical" evidence="6">
    <location>
        <begin position="182"/>
        <end position="210"/>
    </location>
</feature>
<accession>A0AAD8IX47</accession>
<evidence type="ECO:0000256" key="3">
    <source>
        <dbReference type="ARBA" id="ARBA00022692"/>
    </source>
</evidence>
<sequence length="321" mass="37369">MASNPGLLTNWPWNKLGSFKYGILVPFVAHSFYSFAAKEIAERDVTNFLVLPFLLSRMLHAHIWNLVSRRRTAIGKNRIVDKEIDLDQTVREKDWDDQILMNGLVLYLGGMIIPGASKLGLYRSDGVIITVFLHAGPVEFVYYWFHRALHHHYLYSRYHSHHHASIVTQPISSVIHPFAEHVAYFMLFATPIITTILTGTASIVSMFGYITYIDLMNYMGHCNFEFIPPCLFSIFPPFKFIFYTPSYHSLHHTQFRTNYSLFMPLYDYIYQTMDKTSDALYEASFRRQEETPDVVHLKTPNSAMYHPRQLWNASSMSEQQT</sequence>
<evidence type="ECO:0000313" key="9">
    <source>
        <dbReference type="Proteomes" id="UP001237642"/>
    </source>
</evidence>
<evidence type="ECO:0000259" key="7">
    <source>
        <dbReference type="Pfam" id="PF04116"/>
    </source>
</evidence>
<dbReference type="InterPro" id="IPR050307">
    <property type="entry name" value="Sterol_Desaturase_Related"/>
</dbReference>
<comment type="subcellular location">
    <subcellularLocation>
        <location evidence="1">Membrane</location>
    </subcellularLocation>
</comment>
<keyword evidence="9" id="KW-1185">Reference proteome</keyword>
<dbReference type="GO" id="GO:0016491">
    <property type="term" value="F:oxidoreductase activity"/>
    <property type="evidence" value="ECO:0007669"/>
    <property type="project" value="InterPro"/>
</dbReference>
<keyword evidence="3 6" id="KW-0812">Transmembrane</keyword>
<protein>
    <submittedName>
        <fullName evidence="8">Fatty acid hydroxylase domain-containing protein</fullName>
    </submittedName>
</protein>
<dbReference type="GO" id="GO:0016020">
    <property type="term" value="C:membrane"/>
    <property type="evidence" value="ECO:0007669"/>
    <property type="project" value="UniProtKB-SubCell"/>
</dbReference>
<dbReference type="Pfam" id="PF04116">
    <property type="entry name" value="FA_hydroxylase"/>
    <property type="match status" value="1"/>
</dbReference>
<dbReference type="PANTHER" id="PTHR11863">
    <property type="entry name" value="STEROL DESATURASE"/>
    <property type="match status" value="1"/>
</dbReference>
<evidence type="ECO:0000256" key="5">
    <source>
        <dbReference type="ARBA" id="ARBA00023136"/>
    </source>
</evidence>
<feature type="transmembrane region" description="Helical" evidence="6">
    <location>
        <begin position="126"/>
        <end position="145"/>
    </location>
</feature>
<dbReference type="GO" id="GO:0008610">
    <property type="term" value="P:lipid biosynthetic process"/>
    <property type="evidence" value="ECO:0007669"/>
    <property type="project" value="InterPro"/>
</dbReference>
<keyword evidence="5 6" id="KW-0472">Membrane</keyword>
<dbReference type="EMBL" id="JAUIZM010000003">
    <property type="protein sequence ID" value="KAK1393757.1"/>
    <property type="molecule type" value="Genomic_DNA"/>
</dbReference>
<organism evidence="8 9">
    <name type="scientific">Heracleum sosnowskyi</name>
    <dbReference type="NCBI Taxonomy" id="360622"/>
    <lineage>
        <taxon>Eukaryota</taxon>
        <taxon>Viridiplantae</taxon>
        <taxon>Streptophyta</taxon>
        <taxon>Embryophyta</taxon>
        <taxon>Tracheophyta</taxon>
        <taxon>Spermatophyta</taxon>
        <taxon>Magnoliopsida</taxon>
        <taxon>eudicotyledons</taxon>
        <taxon>Gunneridae</taxon>
        <taxon>Pentapetalae</taxon>
        <taxon>asterids</taxon>
        <taxon>campanulids</taxon>
        <taxon>Apiales</taxon>
        <taxon>Apiaceae</taxon>
        <taxon>Apioideae</taxon>
        <taxon>apioid superclade</taxon>
        <taxon>Tordylieae</taxon>
        <taxon>Tordyliinae</taxon>
        <taxon>Heracleum</taxon>
    </lineage>
</organism>
<dbReference type="InterPro" id="IPR006694">
    <property type="entry name" value="Fatty_acid_hydroxylase"/>
</dbReference>
<keyword evidence="4 6" id="KW-1133">Transmembrane helix</keyword>
<evidence type="ECO:0000256" key="4">
    <source>
        <dbReference type="ARBA" id="ARBA00022989"/>
    </source>
</evidence>
<feature type="transmembrane region" description="Helical" evidence="6">
    <location>
        <begin position="99"/>
        <end position="119"/>
    </location>
</feature>
<gene>
    <name evidence="8" type="ORF">POM88_012813</name>
</gene>
<dbReference type="GO" id="GO:0005506">
    <property type="term" value="F:iron ion binding"/>
    <property type="evidence" value="ECO:0007669"/>
    <property type="project" value="InterPro"/>
</dbReference>
<reference evidence="8" key="1">
    <citation type="submission" date="2023-02" db="EMBL/GenBank/DDBJ databases">
        <title>Genome of toxic invasive species Heracleum sosnowskyi carries increased number of genes despite the absence of recent whole-genome duplications.</title>
        <authorList>
            <person name="Schelkunov M."/>
            <person name="Shtratnikova V."/>
            <person name="Makarenko M."/>
            <person name="Klepikova A."/>
            <person name="Omelchenko D."/>
            <person name="Novikova G."/>
            <person name="Obukhova E."/>
            <person name="Bogdanov V."/>
            <person name="Penin A."/>
            <person name="Logacheva M."/>
        </authorList>
    </citation>
    <scope>NUCLEOTIDE SEQUENCE</scope>
    <source>
        <strain evidence="8">Hsosn_3</strain>
        <tissue evidence="8">Leaf</tissue>
    </source>
</reference>
<evidence type="ECO:0000256" key="1">
    <source>
        <dbReference type="ARBA" id="ARBA00004370"/>
    </source>
</evidence>